<evidence type="ECO:0000313" key="1">
    <source>
        <dbReference type="EMBL" id="KAI1616093.1"/>
    </source>
</evidence>
<sequence>MLRLRQSQIHRVSGSHLTRHCKFRLFTFHESPLRWHAPFGDRIKRCIPIPCCHFTSAFSFWPRVSRLTLDQETWESVLLSSFFWSSISLSCSIGPVHTLLPSLPQVYHLPAQVLQVTPQGVPECHKQNGRACKKWAYQSNWYLRTPRFLASANRPRLPISTSCTATDR</sequence>
<keyword evidence="2" id="KW-1185">Reference proteome</keyword>
<dbReference type="Proteomes" id="UP001203852">
    <property type="component" value="Unassembled WGS sequence"/>
</dbReference>
<protein>
    <submittedName>
        <fullName evidence="1">Uncharacterized protein</fullName>
    </submittedName>
</protein>
<reference evidence="1" key="1">
    <citation type="journal article" date="2022" name="bioRxiv">
        <title>Deciphering the potential niche of two novel black yeast fungi from a biological soil crust based on their genomes, phenotypes, and melanin regulation.</title>
        <authorList>
            <consortium name="DOE Joint Genome Institute"/>
            <person name="Carr E.C."/>
            <person name="Barton Q."/>
            <person name="Grambo S."/>
            <person name="Sullivan M."/>
            <person name="Renfro C.M."/>
            <person name="Kuo A."/>
            <person name="Pangilinan J."/>
            <person name="Lipzen A."/>
            <person name="Keymanesh K."/>
            <person name="Savage E."/>
            <person name="Barry K."/>
            <person name="Grigoriev I.V."/>
            <person name="Riekhof W.R."/>
            <person name="Harris S.S."/>
        </authorList>
    </citation>
    <scope>NUCLEOTIDE SEQUENCE</scope>
    <source>
        <strain evidence="1">JF 03-4F</strain>
    </source>
</reference>
<dbReference type="EMBL" id="MU404351">
    <property type="protein sequence ID" value="KAI1616093.1"/>
    <property type="molecule type" value="Genomic_DNA"/>
</dbReference>
<accession>A0AAN6E1I1</accession>
<name>A0AAN6E1I1_9EURO</name>
<organism evidence="1 2">
    <name type="scientific">Exophiala viscosa</name>
    <dbReference type="NCBI Taxonomy" id="2486360"/>
    <lineage>
        <taxon>Eukaryota</taxon>
        <taxon>Fungi</taxon>
        <taxon>Dikarya</taxon>
        <taxon>Ascomycota</taxon>
        <taxon>Pezizomycotina</taxon>
        <taxon>Eurotiomycetes</taxon>
        <taxon>Chaetothyriomycetidae</taxon>
        <taxon>Chaetothyriales</taxon>
        <taxon>Herpotrichiellaceae</taxon>
        <taxon>Exophiala</taxon>
    </lineage>
</organism>
<gene>
    <name evidence="1" type="ORF">EDD36DRAFT_122844</name>
</gene>
<proteinExistence type="predicted"/>
<dbReference type="AlphaFoldDB" id="A0AAN6E1I1"/>
<evidence type="ECO:0000313" key="2">
    <source>
        <dbReference type="Proteomes" id="UP001203852"/>
    </source>
</evidence>
<comment type="caution">
    <text evidence="1">The sequence shown here is derived from an EMBL/GenBank/DDBJ whole genome shotgun (WGS) entry which is preliminary data.</text>
</comment>